<feature type="chain" id="PRO_5045469179" evidence="1">
    <location>
        <begin position="18"/>
        <end position="86"/>
    </location>
</feature>
<evidence type="ECO:0000256" key="1">
    <source>
        <dbReference type="SAM" id="SignalP"/>
    </source>
</evidence>
<protein>
    <submittedName>
        <fullName evidence="2">Uncharacterized protein</fullName>
    </submittedName>
</protein>
<keyword evidence="1" id="KW-0732">Signal</keyword>
<reference evidence="3" key="1">
    <citation type="journal article" date="2022" name="Int. J. Syst. Evol. Microbiol.">
        <title>Anaeromyxobacter oryzae sp. nov., Anaeromyxobacter diazotrophicus sp. nov. and Anaeromyxobacter paludicola sp. nov., isolated from paddy soils.</title>
        <authorList>
            <person name="Itoh H."/>
            <person name="Xu Z."/>
            <person name="Mise K."/>
            <person name="Masuda Y."/>
            <person name="Ushijima N."/>
            <person name="Hayakawa C."/>
            <person name="Shiratori Y."/>
            <person name="Senoo K."/>
        </authorList>
    </citation>
    <scope>NUCLEOTIDE SEQUENCE [LARGE SCALE GENOMIC DNA]</scope>
    <source>
        <strain evidence="3">Red232</strain>
    </source>
</reference>
<accession>A0ABM7WQ16</accession>
<dbReference type="RefSeq" id="WP_248358209.1">
    <property type="nucleotide sequence ID" value="NZ_AP025591.1"/>
</dbReference>
<dbReference type="Proteomes" id="UP001162891">
    <property type="component" value="Chromosome"/>
</dbReference>
<organism evidence="2 3">
    <name type="scientific">Anaeromyxobacter oryzae</name>
    <dbReference type="NCBI Taxonomy" id="2918170"/>
    <lineage>
        <taxon>Bacteria</taxon>
        <taxon>Pseudomonadati</taxon>
        <taxon>Myxococcota</taxon>
        <taxon>Myxococcia</taxon>
        <taxon>Myxococcales</taxon>
        <taxon>Cystobacterineae</taxon>
        <taxon>Anaeromyxobacteraceae</taxon>
        <taxon>Anaeromyxobacter</taxon>
    </lineage>
</organism>
<evidence type="ECO:0000313" key="2">
    <source>
        <dbReference type="EMBL" id="BDG01562.1"/>
    </source>
</evidence>
<gene>
    <name evidence="2" type="ORF">AMOR_05580</name>
</gene>
<evidence type="ECO:0000313" key="3">
    <source>
        <dbReference type="Proteomes" id="UP001162891"/>
    </source>
</evidence>
<proteinExistence type="predicted"/>
<feature type="signal peptide" evidence="1">
    <location>
        <begin position="1"/>
        <end position="17"/>
    </location>
</feature>
<dbReference type="EMBL" id="AP025591">
    <property type="protein sequence ID" value="BDG01562.1"/>
    <property type="molecule type" value="Genomic_DNA"/>
</dbReference>
<keyword evidence="3" id="KW-1185">Reference proteome</keyword>
<sequence length="86" mass="8361">MRALVAAGLAVFLVVTAAAPHVHTGPHGADDCAVCVVRHADAARTATPDVAPVVVVVAAPERAPVLPHLGGAPLGAVPGQSPPIAA</sequence>
<name>A0ABM7WQ16_9BACT</name>